<gene>
    <name evidence="11" type="ORF">OIU77_015563</name>
</gene>
<evidence type="ECO:0000256" key="8">
    <source>
        <dbReference type="ARBA" id="ARBA00025100"/>
    </source>
</evidence>
<comment type="subcellular location">
    <subcellularLocation>
        <location evidence="1">Endoplasmic reticulum membrane</location>
        <topology evidence="1">Multi-pass membrane protein</topology>
    </subcellularLocation>
</comment>
<dbReference type="PANTHER" id="PTHR31651:SF33">
    <property type="entry name" value="PROTEIN PIN-LIKES 1"/>
    <property type="match status" value="1"/>
</dbReference>
<sequence>MPLLDLLYVASVPILKVLILTALGSFLALDNIHVLGESTRKELNRVVFLVFNPALVVSSLAKTITHESIVTLWFMPVNILCVFIVGSALGWILIKITRPAKQLKGLILGCCAAGNNGSLPFIIIPAVCREKGSPFGSPDVCSTYGMAYVSLSMAVSAIYMWSYVYNIVRISSRDVTKEAGNDGHGGSSSAVKDAGEKPELIQGNYLEAFRASKEFPVSDEYELLLPCTNSEGIAEVHLSDKIKQCFGMISRKLNLKAVLAPSTTAAIVGFIIGVVPQIRNSLIGASAPLHVVADSASLIGDASIPTVTFIVGGNLLKGLRGSGIQSSLIVGILAVRFVFLPLIGTAFVKGAVHFGLVHSDPLYQFVLLLHFAVPPALNIGTITQLFGAGESECSVIMLWAYVSASIFLTLCKVYCEFQILNPNVHFIKAFGLRIILENGLDVDAALSNVIGPRVKFFDVNGRKVPGASPLKREFLRALQRSSEMGFLDLFVVAVVPVLKVLLITLVGLFLALDRIDLLGSTARPYLNNLLFYVFSPALVSSQLAGTITLQSLATLWFMPVNILLTFIIGSALAWILIKITRTPPHLQGLVIGCCSAGNLGNLLLIIVPAVCSESNSPFGDSTVCASYGMAYASLSMAVGAIYIWTYVFIIMRIYADNSAGNIENVSTADSESYTEALLPSSEKSSCHDHSAHGELPETLPDGKKVTFMERTFGRFKKFAANTNLKKVFAPATIAAICGFIIGIVSPIRKLMIGDGAPLRVLESSASLLGQASIPCMALIMGSNLLKGLKRSEISVSVIAGIVAVRNFFLPLIGIGIVKAAHHFGLVGSDSFIPVHSFASICTSTCNGYRGHGSTFQGWSE</sequence>
<feature type="transmembrane region" description="Helical" evidence="10">
    <location>
        <begin position="298"/>
        <end position="316"/>
    </location>
</feature>
<feature type="transmembrane region" description="Helical" evidence="10">
    <location>
        <begin position="524"/>
        <end position="544"/>
    </location>
</feature>
<feature type="transmembrane region" description="Helical" evidence="10">
    <location>
        <begin position="147"/>
        <end position="168"/>
    </location>
</feature>
<feature type="transmembrane region" description="Helical" evidence="10">
    <location>
        <begin position="106"/>
        <end position="127"/>
    </location>
</feature>
<accession>A0ABQ8ZHD8</accession>
<keyword evidence="4" id="KW-0256">Endoplasmic reticulum</keyword>
<evidence type="ECO:0000256" key="10">
    <source>
        <dbReference type="SAM" id="Phobius"/>
    </source>
</evidence>
<dbReference type="PANTHER" id="PTHR31651">
    <property type="match status" value="1"/>
</dbReference>
<feature type="transmembrane region" description="Helical" evidence="10">
    <location>
        <begin position="727"/>
        <end position="747"/>
    </location>
</feature>
<evidence type="ECO:0000256" key="3">
    <source>
        <dbReference type="ARBA" id="ARBA00022692"/>
    </source>
</evidence>
<feature type="transmembrane region" description="Helical" evidence="10">
    <location>
        <begin position="589"/>
        <end position="610"/>
    </location>
</feature>
<feature type="transmembrane region" description="Helical" evidence="10">
    <location>
        <begin position="362"/>
        <end position="386"/>
    </location>
</feature>
<feature type="transmembrane region" description="Helical" evidence="10">
    <location>
        <begin position="398"/>
        <end position="420"/>
    </location>
</feature>
<feature type="transmembrane region" description="Helical" evidence="10">
    <location>
        <begin position="258"/>
        <end position="278"/>
    </location>
</feature>
<reference evidence="11" key="2">
    <citation type="journal article" date="2023" name="Int. J. Mol. Sci.">
        <title>De Novo Assembly and Annotation of 11 Diverse Shrub Willow (Salix) Genomes Reveals Novel Gene Organization in Sex-Linked Regions.</title>
        <authorList>
            <person name="Hyden B."/>
            <person name="Feng K."/>
            <person name="Yates T.B."/>
            <person name="Jawdy S."/>
            <person name="Cereghino C."/>
            <person name="Smart L.B."/>
            <person name="Muchero W."/>
        </authorList>
    </citation>
    <scope>NUCLEOTIDE SEQUENCE</scope>
    <source>
        <tissue evidence="11">Shoot tip</tissue>
    </source>
</reference>
<comment type="caution">
    <text evidence="11">The sequence shown here is derived from an EMBL/GenBank/DDBJ whole genome shotgun (WGS) entry which is preliminary data.</text>
</comment>
<evidence type="ECO:0000256" key="2">
    <source>
        <dbReference type="ARBA" id="ARBA00022448"/>
    </source>
</evidence>
<feature type="transmembrane region" description="Helical" evidence="10">
    <location>
        <begin position="328"/>
        <end position="350"/>
    </location>
</feature>
<feature type="transmembrane region" description="Helical" evidence="10">
    <location>
        <begin position="630"/>
        <end position="649"/>
    </location>
</feature>
<evidence type="ECO:0000256" key="6">
    <source>
        <dbReference type="ARBA" id="ARBA00023136"/>
    </source>
</evidence>
<comment type="similarity">
    <text evidence="9">Belongs to the auxin efflux carrier (TC 2.A.69.2) family.</text>
</comment>
<keyword evidence="5 10" id="KW-1133">Transmembrane helix</keyword>
<keyword evidence="6 10" id="KW-0472">Membrane</keyword>
<feature type="transmembrane region" description="Helical" evidence="10">
    <location>
        <begin position="73"/>
        <end position="94"/>
    </location>
</feature>
<evidence type="ECO:0000256" key="5">
    <source>
        <dbReference type="ARBA" id="ARBA00022989"/>
    </source>
</evidence>
<keyword evidence="12" id="KW-1185">Reference proteome</keyword>
<organism evidence="11 12">
    <name type="scientific">Salix suchowensis</name>
    <dbReference type="NCBI Taxonomy" id="1278906"/>
    <lineage>
        <taxon>Eukaryota</taxon>
        <taxon>Viridiplantae</taxon>
        <taxon>Streptophyta</taxon>
        <taxon>Embryophyta</taxon>
        <taxon>Tracheophyta</taxon>
        <taxon>Spermatophyta</taxon>
        <taxon>Magnoliopsida</taxon>
        <taxon>eudicotyledons</taxon>
        <taxon>Gunneridae</taxon>
        <taxon>Pentapetalae</taxon>
        <taxon>rosids</taxon>
        <taxon>fabids</taxon>
        <taxon>Malpighiales</taxon>
        <taxon>Salicaceae</taxon>
        <taxon>Saliceae</taxon>
        <taxon>Salix</taxon>
    </lineage>
</organism>
<feature type="transmembrane region" description="Helical" evidence="10">
    <location>
        <begin position="6"/>
        <end position="30"/>
    </location>
</feature>
<evidence type="ECO:0000256" key="7">
    <source>
        <dbReference type="ARBA" id="ARBA00023294"/>
    </source>
</evidence>
<keyword evidence="2" id="KW-0813">Transport</keyword>
<dbReference type="InterPro" id="IPR045033">
    <property type="entry name" value="PILS1/3/4/5/7"/>
</dbReference>
<dbReference type="EMBL" id="JAPFFI010000027">
    <property type="protein sequence ID" value="KAJ6301278.1"/>
    <property type="molecule type" value="Genomic_DNA"/>
</dbReference>
<evidence type="ECO:0000313" key="12">
    <source>
        <dbReference type="Proteomes" id="UP001141253"/>
    </source>
</evidence>
<keyword evidence="7" id="KW-0927">Auxin signaling pathway</keyword>
<evidence type="ECO:0000256" key="4">
    <source>
        <dbReference type="ARBA" id="ARBA00022824"/>
    </source>
</evidence>
<name>A0ABQ8ZHD8_9ROSI</name>
<feature type="transmembrane region" description="Helical" evidence="10">
    <location>
        <begin position="556"/>
        <end position="577"/>
    </location>
</feature>
<evidence type="ECO:0000256" key="9">
    <source>
        <dbReference type="ARBA" id="ARBA00025752"/>
    </source>
</evidence>
<evidence type="ECO:0008006" key="13">
    <source>
        <dbReference type="Google" id="ProtNLM"/>
    </source>
</evidence>
<evidence type="ECO:0000313" key="11">
    <source>
        <dbReference type="EMBL" id="KAJ6301278.1"/>
    </source>
</evidence>
<feature type="transmembrane region" description="Helical" evidence="10">
    <location>
        <begin position="767"/>
        <end position="785"/>
    </location>
</feature>
<comment type="function">
    <text evidence="8">Involved in cellular auxin homeostasis by regulating auxin metabolism. Regulates intracellular auxin accumulation at the endoplasmic reticulum and thus auxin availability for nuclear auxin signaling.</text>
</comment>
<keyword evidence="3 10" id="KW-0812">Transmembrane</keyword>
<feature type="transmembrane region" description="Helical" evidence="10">
    <location>
        <begin position="797"/>
        <end position="817"/>
    </location>
</feature>
<proteinExistence type="inferred from homology"/>
<dbReference type="Pfam" id="PF03547">
    <property type="entry name" value="Mem_trans"/>
    <property type="match status" value="2"/>
</dbReference>
<dbReference type="Proteomes" id="UP001141253">
    <property type="component" value="Chromosome 16"/>
</dbReference>
<protein>
    <recommendedName>
        <fullName evidence="13">Auxin efflux carrier family protein</fullName>
    </recommendedName>
</protein>
<feature type="transmembrane region" description="Helical" evidence="10">
    <location>
        <begin position="489"/>
        <end position="512"/>
    </location>
</feature>
<evidence type="ECO:0000256" key="1">
    <source>
        <dbReference type="ARBA" id="ARBA00004477"/>
    </source>
</evidence>
<reference evidence="11" key="1">
    <citation type="submission" date="2022-10" db="EMBL/GenBank/DDBJ databases">
        <authorList>
            <person name="Hyden B.L."/>
            <person name="Feng K."/>
            <person name="Yates T."/>
            <person name="Jawdy S."/>
            <person name="Smart L.B."/>
            <person name="Muchero W."/>
        </authorList>
    </citation>
    <scope>NUCLEOTIDE SEQUENCE</scope>
    <source>
        <tissue evidence="11">Shoot tip</tissue>
    </source>
</reference>
<dbReference type="InterPro" id="IPR004776">
    <property type="entry name" value="Mem_transp_PIN-like"/>
</dbReference>